<protein>
    <submittedName>
        <fullName evidence="1">Uncharacterized protein</fullName>
    </submittedName>
</protein>
<keyword evidence="2" id="KW-1185">Reference proteome</keyword>
<dbReference type="EMBL" id="SLVJ01000003">
    <property type="protein sequence ID" value="TCM69164.1"/>
    <property type="molecule type" value="Genomic_DNA"/>
</dbReference>
<reference evidence="1 2" key="1">
    <citation type="submission" date="2019-03" db="EMBL/GenBank/DDBJ databases">
        <title>Genomic analyses of the natural microbiome of Caenorhabditis elegans.</title>
        <authorList>
            <person name="Samuel B."/>
        </authorList>
    </citation>
    <scope>NUCLEOTIDE SEQUENCE [LARGE SCALE GENOMIC DNA]</scope>
    <source>
        <strain evidence="1 2">JUb89</strain>
    </source>
</reference>
<gene>
    <name evidence="1" type="ORF">EC844_103109</name>
</gene>
<comment type="caution">
    <text evidence="1">The sequence shown here is derived from an EMBL/GenBank/DDBJ whole genome shotgun (WGS) entry which is preliminary data.</text>
</comment>
<evidence type="ECO:0000313" key="1">
    <source>
        <dbReference type="EMBL" id="TCM69164.1"/>
    </source>
</evidence>
<proteinExistence type="predicted"/>
<dbReference type="Proteomes" id="UP000294963">
    <property type="component" value="Unassembled WGS sequence"/>
</dbReference>
<dbReference type="AlphaFoldDB" id="A0A4R1XX02"/>
<evidence type="ECO:0000313" key="2">
    <source>
        <dbReference type="Proteomes" id="UP000294963"/>
    </source>
</evidence>
<name>A0A4R1XX02_ACICA</name>
<organism evidence="1 2">
    <name type="scientific">Acinetobacter calcoaceticus</name>
    <dbReference type="NCBI Taxonomy" id="471"/>
    <lineage>
        <taxon>Bacteria</taxon>
        <taxon>Pseudomonadati</taxon>
        <taxon>Pseudomonadota</taxon>
        <taxon>Gammaproteobacteria</taxon>
        <taxon>Moraxellales</taxon>
        <taxon>Moraxellaceae</taxon>
        <taxon>Acinetobacter</taxon>
        <taxon>Acinetobacter calcoaceticus/baumannii complex</taxon>
    </lineage>
</organism>
<sequence length="165" mass="18703">MIVGFVYKVPILVKAVYTDALCNCLKSDPIMTRKLKYPLLVSFTLLGLSACTLHPTPSTTQAGLNSPKVLEQHRNIQAEPATMQNRARLIQQQDNCVIEFKAQLSTGQATEYWIFKSTQLISAITQIQTETENIQRIFDLNDPQKQANFKALQNNFKKKNLEKCN</sequence>
<accession>A0A4R1XX02</accession>